<dbReference type="Proteomes" id="UP001144323">
    <property type="component" value="Unassembled WGS sequence"/>
</dbReference>
<proteinExistence type="inferred from homology"/>
<comment type="caution">
    <text evidence="11">The sequence shown here is derived from an EMBL/GenBank/DDBJ whole genome shotgun (WGS) entry which is preliminary data.</text>
</comment>
<gene>
    <name evidence="11" type="ORF">LMG27198_12600</name>
</gene>
<dbReference type="RefSeq" id="WP_281801380.1">
    <property type="nucleotide sequence ID" value="NZ_BSEC01000001.1"/>
</dbReference>
<sequence>MTSSPSFAGRNARRFKAPSVIPGFGLTFGFTLLYLGLIVLFPLAALVWRSSELGFSGLYAVATEPRVAAALRTTFFISLAAAVIDLVFGLIVAWVLTRYTFPGRRVLDAFVDLPFALPTAVAGISLAALYAPNGWFGAPLADVDVKIAYTRWGILVALVFIGLPFVVRTVQPIISELEIELEEASATLGATRFQTVARVLLPPLVPALLTGFALAFARGVGEYGSVIFISGNIAYVSEIAPLLIVVKLEQYDYAGATGVATIMLAISFFALLLINLIQAWSRKRFGHV</sequence>
<feature type="transmembrane region" description="Helical" evidence="9">
    <location>
        <begin position="149"/>
        <end position="167"/>
    </location>
</feature>
<feature type="transmembrane region" description="Helical" evidence="9">
    <location>
        <begin position="20"/>
        <end position="48"/>
    </location>
</feature>
<organism evidence="11 12">
    <name type="scientific">Methylocystis echinoides</name>
    <dbReference type="NCBI Taxonomy" id="29468"/>
    <lineage>
        <taxon>Bacteria</taxon>
        <taxon>Pseudomonadati</taxon>
        <taxon>Pseudomonadota</taxon>
        <taxon>Alphaproteobacteria</taxon>
        <taxon>Hyphomicrobiales</taxon>
        <taxon>Methylocystaceae</taxon>
        <taxon>Methylocystis</taxon>
    </lineage>
</organism>
<comment type="function">
    <text evidence="9">Part of the ABC transporter complex (TC 3.A.1.6.1) involved in sulfate/thiosulfate import.</text>
</comment>
<feature type="transmembrane region" description="Helical" evidence="9">
    <location>
        <begin position="223"/>
        <end position="246"/>
    </location>
</feature>
<feature type="transmembrane region" description="Helical" evidence="9">
    <location>
        <begin position="75"/>
        <end position="97"/>
    </location>
</feature>
<dbReference type="GO" id="GO:0005886">
    <property type="term" value="C:plasma membrane"/>
    <property type="evidence" value="ECO:0007669"/>
    <property type="project" value="UniProtKB-SubCell"/>
</dbReference>
<feature type="transmembrane region" description="Helical" evidence="9">
    <location>
        <begin position="109"/>
        <end position="129"/>
    </location>
</feature>
<dbReference type="InterPro" id="IPR035906">
    <property type="entry name" value="MetI-like_sf"/>
</dbReference>
<dbReference type="InterPro" id="IPR000515">
    <property type="entry name" value="MetI-like"/>
</dbReference>
<keyword evidence="4 9" id="KW-0812">Transmembrane</keyword>
<keyword evidence="7 9" id="KW-0472">Membrane</keyword>
<evidence type="ECO:0000256" key="6">
    <source>
        <dbReference type="ARBA" id="ARBA00023032"/>
    </source>
</evidence>
<dbReference type="Gene3D" id="1.10.3720.10">
    <property type="entry name" value="MetI-like"/>
    <property type="match status" value="1"/>
</dbReference>
<evidence type="ECO:0000256" key="3">
    <source>
        <dbReference type="ARBA" id="ARBA00022448"/>
    </source>
</evidence>
<evidence type="ECO:0000256" key="2">
    <source>
        <dbReference type="ARBA" id="ARBA00011779"/>
    </source>
</evidence>
<evidence type="ECO:0000256" key="1">
    <source>
        <dbReference type="ARBA" id="ARBA00004651"/>
    </source>
</evidence>
<dbReference type="FunFam" id="1.10.3720.10:FF:000004">
    <property type="entry name" value="Sulfate transport system permease protein CysT"/>
    <property type="match status" value="1"/>
</dbReference>
<evidence type="ECO:0000256" key="4">
    <source>
        <dbReference type="ARBA" id="ARBA00022692"/>
    </source>
</evidence>
<evidence type="ECO:0000256" key="7">
    <source>
        <dbReference type="ARBA" id="ARBA00023136"/>
    </source>
</evidence>
<dbReference type="GO" id="GO:0015419">
    <property type="term" value="F:ABC-type sulfate transporter activity"/>
    <property type="evidence" value="ECO:0007669"/>
    <property type="project" value="UniProtKB-UniRule"/>
</dbReference>
<comment type="function">
    <text evidence="8">Part of the ABC transporter complex CysAWTP (TC 3.A.1.6.1) involved in sulfate/thiosulfate import. Probably responsible for the translocation of the substrate across the membrane.</text>
</comment>
<evidence type="ECO:0000313" key="11">
    <source>
        <dbReference type="EMBL" id="GLI92268.1"/>
    </source>
</evidence>
<reference evidence="11" key="1">
    <citation type="journal article" date="2023" name="Int. J. Syst. Evol. Microbiol.">
        <title>Methylocystis iwaonis sp. nov., a type II methane-oxidizing bacterium from surface soil of a rice paddy field in Japan, and emended description of the genus Methylocystis (ex Whittenbury et al. 1970) Bowman et al. 1993.</title>
        <authorList>
            <person name="Kaise H."/>
            <person name="Sawadogo J.B."/>
            <person name="Alam M.S."/>
            <person name="Ueno C."/>
            <person name="Dianou D."/>
            <person name="Shinjo R."/>
            <person name="Asakawa S."/>
        </authorList>
    </citation>
    <scope>NUCLEOTIDE SEQUENCE</scope>
    <source>
        <strain evidence="11">LMG27198</strain>
    </source>
</reference>
<dbReference type="InterPro" id="IPR005667">
    <property type="entry name" value="Sulph_transpt2"/>
</dbReference>
<dbReference type="Pfam" id="PF00528">
    <property type="entry name" value="BPD_transp_1"/>
    <property type="match status" value="1"/>
</dbReference>
<evidence type="ECO:0000256" key="8">
    <source>
        <dbReference type="ARBA" id="ARBA00025323"/>
    </source>
</evidence>
<keyword evidence="6 9" id="KW-0764">Sulfate transport</keyword>
<dbReference type="PANTHER" id="PTHR30406">
    <property type="entry name" value="SULFATE TRANSPORT SYSTEM PERMEASE PROTEIN"/>
    <property type="match status" value="1"/>
</dbReference>
<dbReference type="EMBL" id="BSEC01000001">
    <property type="protein sequence ID" value="GLI92268.1"/>
    <property type="molecule type" value="Genomic_DNA"/>
</dbReference>
<feature type="transmembrane region" description="Helical" evidence="9">
    <location>
        <begin position="253"/>
        <end position="277"/>
    </location>
</feature>
<comment type="subcellular location">
    <subcellularLocation>
        <location evidence="1">Cell membrane</location>
        <topology evidence="1">Multi-pass membrane protein</topology>
    </subcellularLocation>
</comment>
<dbReference type="PANTHER" id="PTHR30406:SF8">
    <property type="entry name" value="SULFATE TRANSPORT SYSTEM PERMEASE PROTEIN CYST"/>
    <property type="match status" value="1"/>
</dbReference>
<dbReference type="PROSITE" id="PS50928">
    <property type="entry name" value="ABC_TM1"/>
    <property type="match status" value="1"/>
</dbReference>
<dbReference type="CDD" id="cd06261">
    <property type="entry name" value="TM_PBP2"/>
    <property type="match status" value="1"/>
</dbReference>
<dbReference type="InterPro" id="IPR011865">
    <property type="entry name" value="CysT_permease"/>
</dbReference>
<dbReference type="AlphaFoldDB" id="A0A9W6GSS6"/>
<dbReference type="SUPFAM" id="SSF161098">
    <property type="entry name" value="MetI-like"/>
    <property type="match status" value="1"/>
</dbReference>
<evidence type="ECO:0000256" key="5">
    <source>
        <dbReference type="ARBA" id="ARBA00022989"/>
    </source>
</evidence>
<evidence type="ECO:0000256" key="9">
    <source>
        <dbReference type="RuleBase" id="RU366001"/>
    </source>
</evidence>
<keyword evidence="3 9" id="KW-0813">Transport</keyword>
<feature type="domain" description="ABC transmembrane type-1" evidence="10">
    <location>
        <begin position="71"/>
        <end position="272"/>
    </location>
</feature>
<keyword evidence="12" id="KW-1185">Reference proteome</keyword>
<feature type="transmembrane region" description="Helical" evidence="9">
    <location>
        <begin position="199"/>
        <end position="217"/>
    </location>
</feature>
<comment type="subunit">
    <text evidence="2">The complex is composed of two ATP-binding proteins (CysA), two transmembrane proteins (CysT and CysW) and a solute-binding protein (CysP).</text>
</comment>
<name>A0A9W6GSS6_9HYPH</name>
<comment type="similarity">
    <text evidence="9">Belongs to the binding-protein-dependent transport system permease family. CysTW subfamily.</text>
</comment>
<accession>A0A9W6GSS6</accession>
<evidence type="ECO:0000313" key="12">
    <source>
        <dbReference type="Proteomes" id="UP001144323"/>
    </source>
</evidence>
<dbReference type="NCBIfam" id="TIGR00969">
    <property type="entry name" value="3a0106s02"/>
    <property type="match status" value="1"/>
</dbReference>
<protein>
    <recommendedName>
        <fullName evidence="9">Sulfate transport system permease protein CysT</fullName>
    </recommendedName>
</protein>
<evidence type="ECO:0000259" key="10">
    <source>
        <dbReference type="PROSITE" id="PS50928"/>
    </source>
</evidence>
<dbReference type="NCBIfam" id="TIGR02139">
    <property type="entry name" value="permease_CysT"/>
    <property type="match status" value="1"/>
</dbReference>
<keyword evidence="5 9" id="KW-1133">Transmembrane helix</keyword>